<protein>
    <recommendedName>
        <fullName evidence="6">Pseudouridine synthase</fullName>
        <ecNumber evidence="6">5.4.99.-</ecNumber>
    </recommendedName>
</protein>
<dbReference type="InterPro" id="IPR006225">
    <property type="entry name" value="PsdUridine_synth_RluC/D"/>
</dbReference>
<dbReference type="GO" id="GO:0000455">
    <property type="term" value="P:enzyme-directed rRNA pseudouridine synthesis"/>
    <property type="evidence" value="ECO:0007669"/>
    <property type="project" value="UniProtKB-ARBA"/>
</dbReference>
<dbReference type="GO" id="GO:0003723">
    <property type="term" value="F:RNA binding"/>
    <property type="evidence" value="ECO:0007669"/>
    <property type="project" value="UniProtKB-KW"/>
</dbReference>
<dbReference type="CDD" id="cd02869">
    <property type="entry name" value="PseudoU_synth_RluA_like"/>
    <property type="match status" value="1"/>
</dbReference>
<evidence type="ECO:0000313" key="9">
    <source>
        <dbReference type="EMBL" id="TDQ83807.1"/>
    </source>
</evidence>
<dbReference type="InterPro" id="IPR002942">
    <property type="entry name" value="S4_RNA-bd"/>
</dbReference>
<comment type="catalytic activity">
    <reaction evidence="6">
        <text>a uridine in RNA = a pseudouridine in RNA</text>
        <dbReference type="Rhea" id="RHEA:48348"/>
        <dbReference type="Rhea" id="RHEA-COMP:12068"/>
        <dbReference type="Rhea" id="RHEA-COMP:12069"/>
        <dbReference type="ChEBI" id="CHEBI:65314"/>
        <dbReference type="ChEBI" id="CHEBI:65315"/>
    </reaction>
</comment>
<sequence>MSAPSAEPKPAPKAGGVRQVTVKQADADQRLDRWFKKHFPHLTHGRLEKLLRTGQIRIDGKRAKAADRLEAGQVVRVPPLGDAAQPRPDEQPGEPKPVSARDAEALRKAVLYKDDDVIVLNKPAGLAVQGGSGLDRNIDAMLEALQFEAPERPRLVHRLDRDTSGCLVLARNQAAARKLTEAFRDKTTRKIYWAVTVGAPKMNEGRIDAPLAKQSVAAVGRRAAERVQIDEEEGKNAVTYYAVVERAHNKAAWLALMPLTGRTHQLRAHCVALGTPILGDGKYAGAKAYFAREALSNQLHLHARQIRVPHPTRRGFIDVTAPLPPHMQKTWDFFEFADKPQGDPFAGLEI</sequence>
<proteinExistence type="inferred from homology"/>
<feature type="region of interest" description="Disordered" evidence="7">
    <location>
        <begin position="69"/>
        <end position="100"/>
    </location>
</feature>
<keyword evidence="5" id="KW-0694">RNA-binding</keyword>
<dbReference type="InterPro" id="IPR036986">
    <property type="entry name" value="S4_RNA-bd_sf"/>
</dbReference>
<evidence type="ECO:0000256" key="1">
    <source>
        <dbReference type="ARBA" id="ARBA00010876"/>
    </source>
</evidence>
<comment type="caution">
    <text evidence="9">The sequence shown here is derived from an EMBL/GenBank/DDBJ whole genome shotgun (WGS) entry which is preliminary data.</text>
</comment>
<evidence type="ECO:0000259" key="8">
    <source>
        <dbReference type="SMART" id="SM00363"/>
    </source>
</evidence>
<dbReference type="SUPFAM" id="SSF55120">
    <property type="entry name" value="Pseudouridine synthase"/>
    <property type="match status" value="1"/>
</dbReference>
<accession>A0A4R6WVX2</accession>
<dbReference type="EMBL" id="SNYW01000006">
    <property type="protein sequence ID" value="TDQ83807.1"/>
    <property type="molecule type" value="Genomic_DNA"/>
</dbReference>
<gene>
    <name evidence="9" type="ORF">A8950_0349</name>
</gene>
<keyword evidence="2 6" id="KW-0413">Isomerase</keyword>
<evidence type="ECO:0000256" key="7">
    <source>
        <dbReference type="SAM" id="MobiDB-lite"/>
    </source>
</evidence>
<comment type="similarity">
    <text evidence="1 6">Belongs to the pseudouridine synthase RluA family.</text>
</comment>
<dbReference type="InterPro" id="IPR006145">
    <property type="entry name" value="PsdUridine_synth_RsuA/RluA"/>
</dbReference>
<dbReference type="EC" id="5.4.99.-" evidence="6"/>
<dbReference type="Gene3D" id="3.10.290.10">
    <property type="entry name" value="RNA-binding S4 domain"/>
    <property type="match status" value="1"/>
</dbReference>
<dbReference type="PROSITE" id="PS50889">
    <property type="entry name" value="S4"/>
    <property type="match status" value="1"/>
</dbReference>
<feature type="active site" evidence="4">
    <location>
        <position position="160"/>
    </location>
</feature>
<name>A0A4R6WVX2_9PROT</name>
<dbReference type="AlphaFoldDB" id="A0A4R6WVX2"/>
<dbReference type="NCBIfam" id="TIGR00005">
    <property type="entry name" value="rluA_subfam"/>
    <property type="match status" value="1"/>
</dbReference>
<evidence type="ECO:0000256" key="5">
    <source>
        <dbReference type="PROSITE-ProRule" id="PRU00182"/>
    </source>
</evidence>
<dbReference type="PANTHER" id="PTHR21600:SF44">
    <property type="entry name" value="RIBOSOMAL LARGE SUBUNIT PSEUDOURIDINE SYNTHASE D"/>
    <property type="match status" value="1"/>
</dbReference>
<dbReference type="InterPro" id="IPR050188">
    <property type="entry name" value="RluA_PseudoU_synthase"/>
</dbReference>
<evidence type="ECO:0000256" key="6">
    <source>
        <dbReference type="RuleBase" id="RU362028"/>
    </source>
</evidence>
<evidence type="ECO:0000256" key="2">
    <source>
        <dbReference type="ARBA" id="ARBA00023235"/>
    </source>
</evidence>
<dbReference type="PROSITE" id="PS01129">
    <property type="entry name" value="PSI_RLU"/>
    <property type="match status" value="1"/>
</dbReference>
<evidence type="ECO:0000256" key="3">
    <source>
        <dbReference type="ARBA" id="ARBA00036882"/>
    </source>
</evidence>
<dbReference type="PANTHER" id="PTHR21600">
    <property type="entry name" value="MITOCHONDRIAL RNA PSEUDOURIDINE SYNTHASE"/>
    <property type="match status" value="1"/>
</dbReference>
<keyword evidence="10" id="KW-1185">Reference proteome</keyword>
<evidence type="ECO:0000256" key="4">
    <source>
        <dbReference type="PIRSR" id="PIRSR606225-1"/>
    </source>
</evidence>
<comment type="catalytic activity">
    <reaction evidence="3">
        <text>uridine(1911/1915/1917) in 23S rRNA = pseudouridine(1911/1915/1917) in 23S rRNA</text>
        <dbReference type="Rhea" id="RHEA:42524"/>
        <dbReference type="Rhea" id="RHEA-COMP:10097"/>
        <dbReference type="Rhea" id="RHEA-COMP:10098"/>
        <dbReference type="ChEBI" id="CHEBI:65314"/>
        <dbReference type="ChEBI" id="CHEBI:65315"/>
        <dbReference type="EC" id="5.4.99.23"/>
    </reaction>
</comment>
<organism evidence="9 10">
    <name type="scientific">Dongia mobilis</name>
    <dbReference type="NCBI Taxonomy" id="578943"/>
    <lineage>
        <taxon>Bacteria</taxon>
        <taxon>Pseudomonadati</taxon>
        <taxon>Pseudomonadota</taxon>
        <taxon>Alphaproteobacteria</taxon>
        <taxon>Rhodospirillales</taxon>
        <taxon>Dongiaceae</taxon>
        <taxon>Dongia</taxon>
    </lineage>
</organism>
<reference evidence="9 10" key="1">
    <citation type="submission" date="2019-03" db="EMBL/GenBank/DDBJ databases">
        <title>Genomic Encyclopedia of Type Strains, Phase III (KMG-III): the genomes of soil and plant-associated and newly described type strains.</title>
        <authorList>
            <person name="Whitman W."/>
        </authorList>
    </citation>
    <scope>NUCLEOTIDE SEQUENCE [LARGE SCALE GENOMIC DNA]</scope>
    <source>
        <strain evidence="9 10">CGMCC 1.7660</strain>
    </source>
</reference>
<evidence type="ECO:0000313" key="10">
    <source>
        <dbReference type="Proteomes" id="UP000295783"/>
    </source>
</evidence>
<dbReference type="Gene3D" id="3.30.2350.10">
    <property type="entry name" value="Pseudouridine synthase"/>
    <property type="match status" value="1"/>
</dbReference>
<feature type="compositionally biased region" description="Low complexity" evidence="7">
    <location>
        <begin position="1"/>
        <end position="14"/>
    </location>
</feature>
<dbReference type="Proteomes" id="UP000295783">
    <property type="component" value="Unassembled WGS sequence"/>
</dbReference>
<dbReference type="CDD" id="cd00165">
    <property type="entry name" value="S4"/>
    <property type="match status" value="1"/>
</dbReference>
<dbReference type="SUPFAM" id="SSF55174">
    <property type="entry name" value="Alpha-L RNA-binding motif"/>
    <property type="match status" value="1"/>
</dbReference>
<dbReference type="RefSeq" id="WP_133611822.1">
    <property type="nucleotide sequence ID" value="NZ_SNYW01000006.1"/>
</dbReference>
<dbReference type="GO" id="GO:0160140">
    <property type="term" value="F:23S rRNA pseudouridine(1911/1915/1917) synthase activity"/>
    <property type="evidence" value="ECO:0007669"/>
    <property type="project" value="UniProtKB-EC"/>
</dbReference>
<dbReference type="SMART" id="SM00363">
    <property type="entry name" value="S4"/>
    <property type="match status" value="1"/>
</dbReference>
<feature type="domain" description="RNA-binding S4" evidence="8">
    <location>
        <begin position="29"/>
        <end position="86"/>
    </location>
</feature>
<dbReference type="InterPro" id="IPR020103">
    <property type="entry name" value="PsdUridine_synth_cat_dom_sf"/>
</dbReference>
<feature type="region of interest" description="Disordered" evidence="7">
    <location>
        <begin position="1"/>
        <end position="23"/>
    </location>
</feature>
<comment type="function">
    <text evidence="6">Responsible for synthesis of pseudouridine from uracil.</text>
</comment>
<dbReference type="Pfam" id="PF00849">
    <property type="entry name" value="PseudoU_synth_2"/>
    <property type="match status" value="1"/>
</dbReference>
<dbReference type="OrthoDB" id="9807829at2"/>
<dbReference type="InterPro" id="IPR006224">
    <property type="entry name" value="PsdUridine_synth_RluA-like_CS"/>
</dbReference>